<protein>
    <submittedName>
        <fullName evidence="2">Uncharacterized protein</fullName>
    </submittedName>
</protein>
<dbReference type="AlphaFoldDB" id="A0A4R8M9P2"/>
<dbReference type="Proteomes" id="UP000295066">
    <property type="component" value="Unassembled WGS sequence"/>
</dbReference>
<sequence length="324" mass="37118">MVTFRKGYDAVAKLEQEDIYLDAPNFGYFFVERPEGGFRLVEHGEKVPFEEFAAFRVPGMELVGSIKNKLFTALSRDKRERGPLLLPQGNHLVGHWLSFFVDADEGEYKGDKPKLVPIFKAFGDLKNEDEILAFASNYGDLRPRGDEKYTLSLVDDLVWCESLNLWKKEITAVNEVVSLWESGAEDKTLAGLLNEKLREYPSIQEYGVDGKGMVFSALRSSSLGAAVWLQLAQSVFLDGPNERIARRSFRSGEYYAQQCMAKKRTGEYTGLWYHPREKQTFYRQNYTRKKAAQEGRSVKEKRKGRMEFITPFPSEEKTTKKDAP</sequence>
<evidence type="ECO:0000256" key="1">
    <source>
        <dbReference type="SAM" id="MobiDB-lite"/>
    </source>
</evidence>
<accession>A0A4R8M9P2</accession>
<feature type="region of interest" description="Disordered" evidence="1">
    <location>
        <begin position="289"/>
        <end position="324"/>
    </location>
</feature>
<evidence type="ECO:0000313" key="3">
    <source>
        <dbReference type="Proteomes" id="UP000295066"/>
    </source>
</evidence>
<gene>
    <name evidence="2" type="ORF">C8D99_10894</name>
</gene>
<organism evidence="2 3">
    <name type="scientific">Aminivibrio pyruvatiphilus</name>
    <dbReference type="NCBI Taxonomy" id="1005740"/>
    <lineage>
        <taxon>Bacteria</taxon>
        <taxon>Thermotogati</taxon>
        <taxon>Synergistota</taxon>
        <taxon>Synergistia</taxon>
        <taxon>Synergistales</taxon>
        <taxon>Aminobacteriaceae</taxon>
        <taxon>Aminivibrio</taxon>
    </lineage>
</organism>
<name>A0A4R8M9P2_9BACT</name>
<comment type="caution">
    <text evidence="2">The sequence shown here is derived from an EMBL/GenBank/DDBJ whole genome shotgun (WGS) entry which is preliminary data.</text>
</comment>
<reference evidence="2 3" key="1">
    <citation type="submission" date="2019-03" db="EMBL/GenBank/DDBJ databases">
        <title>Genomic Encyclopedia of Type Strains, Phase IV (KMG-IV): sequencing the most valuable type-strain genomes for metagenomic binning, comparative biology and taxonomic classification.</title>
        <authorList>
            <person name="Goeker M."/>
        </authorList>
    </citation>
    <scope>NUCLEOTIDE SEQUENCE [LARGE SCALE GENOMIC DNA]</scope>
    <source>
        <strain evidence="2 3">DSM 25964</strain>
    </source>
</reference>
<keyword evidence="3" id="KW-1185">Reference proteome</keyword>
<feature type="compositionally biased region" description="Basic and acidic residues" evidence="1">
    <location>
        <begin position="314"/>
        <end position="324"/>
    </location>
</feature>
<proteinExistence type="predicted"/>
<dbReference type="EMBL" id="SORI01000008">
    <property type="protein sequence ID" value="TDY60545.1"/>
    <property type="molecule type" value="Genomic_DNA"/>
</dbReference>
<evidence type="ECO:0000313" key="2">
    <source>
        <dbReference type="EMBL" id="TDY60545.1"/>
    </source>
</evidence>